<evidence type="ECO:0000256" key="2">
    <source>
        <dbReference type="SAM" id="MobiDB-lite"/>
    </source>
</evidence>
<protein>
    <submittedName>
        <fullName evidence="3">Uncharacterized protein</fullName>
    </submittedName>
</protein>
<feature type="region of interest" description="Disordered" evidence="2">
    <location>
        <begin position="276"/>
        <end position="296"/>
    </location>
</feature>
<dbReference type="AlphaFoldDB" id="A0A9X2MFQ6"/>
<dbReference type="Proteomes" id="UP001142078">
    <property type="component" value="Unassembled WGS sequence"/>
</dbReference>
<accession>A0A9X2MFQ6</accession>
<dbReference type="Gene3D" id="3.30.70.60">
    <property type="match status" value="1"/>
</dbReference>
<dbReference type="EMBL" id="JANJZL010000001">
    <property type="protein sequence ID" value="MCR2042814.1"/>
    <property type="molecule type" value="Genomic_DNA"/>
</dbReference>
<comment type="caution">
    <text evidence="3">The sequence shown here is derived from an EMBL/GenBank/DDBJ whole genome shotgun (WGS) entry which is preliminary data.</text>
</comment>
<feature type="coiled-coil region" evidence="1">
    <location>
        <begin position="36"/>
        <end position="80"/>
    </location>
</feature>
<keyword evidence="4" id="KW-1185">Reference proteome</keyword>
<sequence length="409" mass="48493">MKIIVNEKINLNKRERYLLILLGTIIFFCFFQKTIFAVQKERIRKLEKQKNKYQEENIEIDKILNEKEKIKENSIRLSREKDRIYIQYFSSLEQSQIIYVLDELLNESKLKILDINFSKPELETENGVSINTMNISILFKGNYEYIIECLKKIKSNPKKILITNIIINSENDDILTGEIGLKLYSLENILNVKENTVSMNSNLNSERKNPFSPIKKNDEGMEILVEDNLINSEEENKIYMDDIVKKSGNNSKVNKNIFNNIQYVQKEYIKEYIPETKSSEGKEKTEKKPEEQKKYKDNSSKYEKQFYIDLSKRNIIINCSENDMIFWIYSCDNLDTKIKLVFLDNKGNKIYIESFEKVTSNKWKCVEFKFPENKFSYPLKLDKIYFELENNIDKSNFIFVDGIDIKNGD</sequence>
<evidence type="ECO:0000256" key="1">
    <source>
        <dbReference type="SAM" id="Coils"/>
    </source>
</evidence>
<organism evidence="3 4">
    <name type="scientific">Anaerosalibacter massiliensis</name>
    <dbReference type="NCBI Taxonomy" id="1347392"/>
    <lineage>
        <taxon>Bacteria</taxon>
        <taxon>Bacillati</taxon>
        <taxon>Bacillota</taxon>
        <taxon>Tissierellia</taxon>
        <taxon>Tissierellales</taxon>
        <taxon>Sporanaerobacteraceae</taxon>
        <taxon>Anaerosalibacter</taxon>
    </lineage>
</organism>
<keyword evidence="1" id="KW-0175">Coiled coil</keyword>
<evidence type="ECO:0000313" key="4">
    <source>
        <dbReference type="Proteomes" id="UP001142078"/>
    </source>
</evidence>
<dbReference type="InterPro" id="IPR014717">
    <property type="entry name" value="Transl_elong_EF1B/ribsomal_bS6"/>
</dbReference>
<name>A0A9X2MFQ6_9FIRM</name>
<gene>
    <name evidence="3" type="ORF">NSA23_01660</name>
</gene>
<reference evidence="3" key="1">
    <citation type="submission" date="2022-07" db="EMBL/GenBank/DDBJ databases">
        <title>Enhanced cultured diversity of the mouse gut microbiota enables custom-made synthetic communities.</title>
        <authorList>
            <person name="Afrizal A."/>
        </authorList>
    </citation>
    <scope>NUCLEOTIDE SEQUENCE</scope>
    <source>
        <strain evidence="3">DSM 29482</strain>
    </source>
</reference>
<evidence type="ECO:0000313" key="3">
    <source>
        <dbReference type="EMBL" id="MCR2042814.1"/>
    </source>
</evidence>
<proteinExistence type="predicted"/>
<dbReference type="RefSeq" id="WP_257490065.1">
    <property type="nucleotide sequence ID" value="NZ_JANJZL010000001.1"/>
</dbReference>